<keyword evidence="3" id="KW-1185">Reference proteome</keyword>
<organism evidence="2 3">
    <name type="scientific">Escovopsis weberi</name>
    <dbReference type="NCBI Taxonomy" id="150374"/>
    <lineage>
        <taxon>Eukaryota</taxon>
        <taxon>Fungi</taxon>
        <taxon>Dikarya</taxon>
        <taxon>Ascomycota</taxon>
        <taxon>Pezizomycotina</taxon>
        <taxon>Sordariomycetes</taxon>
        <taxon>Hypocreomycetidae</taxon>
        <taxon>Hypocreales</taxon>
        <taxon>Hypocreaceae</taxon>
        <taxon>Escovopsis</taxon>
    </lineage>
</organism>
<reference evidence="2 3" key="1">
    <citation type="submission" date="2015-07" db="EMBL/GenBank/DDBJ databases">
        <title>The genome of the fungus Escovopsis weberi, a specialized disease agent of ant agriculture.</title>
        <authorList>
            <person name="de Man T.J."/>
            <person name="Stajich J.E."/>
            <person name="Kubicek C.P."/>
            <person name="Chenthamara K."/>
            <person name="Atanasova L."/>
            <person name="Druzhinina I.S."/>
            <person name="Birnbaum S."/>
            <person name="Barribeau S.M."/>
            <person name="Teiling C."/>
            <person name="Suen G."/>
            <person name="Currie C."/>
            <person name="Gerardo N.M."/>
        </authorList>
    </citation>
    <scope>NUCLEOTIDE SEQUENCE [LARGE SCALE GENOMIC DNA]</scope>
</reference>
<feature type="region of interest" description="Disordered" evidence="1">
    <location>
        <begin position="55"/>
        <end position="76"/>
    </location>
</feature>
<evidence type="ECO:0000313" key="3">
    <source>
        <dbReference type="Proteomes" id="UP000053831"/>
    </source>
</evidence>
<proteinExistence type="predicted"/>
<dbReference type="AlphaFoldDB" id="A0A0M9VVH9"/>
<accession>A0A0M9VVH9</accession>
<dbReference type="Proteomes" id="UP000053831">
    <property type="component" value="Unassembled WGS sequence"/>
</dbReference>
<name>A0A0M9VVH9_ESCWE</name>
<dbReference type="EMBL" id="LGSR01000013">
    <property type="protein sequence ID" value="KOS21002.1"/>
    <property type="molecule type" value="Genomic_DNA"/>
</dbReference>
<protein>
    <submittedName>
        <fullName evidence="2">Uncharacterized protein</fullName>
    </submittedName>
</protein>
<evidence type="ECO:0000313" key="2">
    <source>
        <dbReference type="EMBL" id="KOS21002.1"/>
    </source>
</evidence>
<sequence>MSFGDPMLRERSGPRFNHKVQRLMRMVHLLQQDLLALDALHVHLTAKAREMAAEAEGAVDGVNQDLGSPESAESDEHFMRMEVSIRAMLQRFREDLREADRLCEEE</sequence>
<comment type="caution">
    <text evidence="2">The sequence shown here is derived from an EMBL/GenBank/DDBJ whole genome shotgun (WGS) entry which is preliminary data.</text>
</comment>
<gene>
    <name evidence="2" type="ORF">ESCO_004514</name>
</gene>
<evidence type="ECO:0000256" key="1">
    <source>
        <dbReference type="SAM" id="MobiDB-lite"/>
    </source>
</evidence>